<evidence type="ECO:0000313" key="1">
    <source>
        <dbReference type="EMBL" id="RFU34025.1"/>
    </source>
</evidence>
<dbReference type="InterPro" id="IPR009959">
    <property type="entry name" value="Cyclase_SnoaL-like"/>
</dbReference>
<dbReference type="STRING" id="5539.A0A3E2HKZ7"/>
<keyword evidence="2" id="KW-1185">Reference proteome</keyword>
<reference evidence="1 2" key="1">
    <citation type="submission" date="2018-05" db="EMBL/GenBank/DDBJ databases">
        <title>Draft genome sequence of Scytalidium lignicola DSM 105466, a ubiquitous saprotrophic fungus.</title>
        <authorList>
            <person name="Buettner E."/>
            <person name="Gebauer A.M."/>
            <person name="Hofrichter M."/>
            <person name="Liers C."/>
            <person name="Kellner H."/>
        </authorList>
    </citation>
    <scope>NUCLEOTIDE SEQUENCE [LARGE SCALE GENOMIC DNA]</scope>
    <source>
        <strain evidence="1 2">DSM 105466</strain>
    </source>
</reference>
<name>A0A3E2HKZ7_SCYLI</name>
<dbReference type="EMBL" id="NCSJ02000026">
    <property type="protein sequence ID" value="RFU34025.1"/>
    <property type="molecule type" value="Genomic_DNA"/>
</dbReference>
<dbReference type="PANTHER" id="PTHR38436">
    <property type="entry name" value="POLYKETIDE CYCLASE SNOAL-LIKE DOMAIN"/>
    <property type="match status" value="1"/>
</dbReference>
<accession>A0A3E2HKZ7</accession>
<dbReference type="PANTHER" id="PTHR38436:SF3">
    <property type="entry name" value="CARBOXYMETHYLENEBUTENOLIDASE-RELATED"/>
    <property type="match status" value="1"/>
</dbReference>
<feature type="non-terminal residue" evidence="1">
    <location>
        <position position="1"/>
    </location>
</feature>
<protein>
    <submittedName>
        <fullName evidence="1">Uncharacterized protein</fullName>
    </submittedName>
</protein>
<organism evidence="1 2">
    <name type="scientific">Scytalidium lignicola</name>
    <name type="common">Hyphomycete</name>
    <dbReference type="NCBI Taxonomy" id="5539"/>
    <lineage>
        <taxon>Eukaryota</taxon>
        <taxon>Fungi</taxon>
        <taxon>Dikarya</taxon>
        <taxon>Ascomycota</taxon>
        <taxon>Pezizomycotina</taxon>
        <taxon>Leotiomycetes</taxon>
        <taxon>Leotiomycetes incertae sedis</taxon>
        <taxon>Scytalidium</taxon>
    </lineage>
</organism>
<dbReference type="GO" id="GO:0030638">
    <property type="term" value="P:polyketide metabolic process"/>
    <property type="evidence" value="ECO:0007669"/>
    <property type="project" value="InterPro"/>
</dbReference>
<proteinExistence type="predicted"/>
<dbReference type="Proteomes" id="UP000258309">
    <property type="component" value="Unassembled WGS sequence"/>
</dbReference>
<gene>
    <name evidence="1" type="ORF">B7463_g2263</name>
</gene>
<feature type="non-terminal residue" evidence="1">
    <location>
        <position position="140"/>
    </location>
</feature>
<sequence>MDYTYESVSSTGFVLPNHPHYEASAAGPAHSRSLMFLRKHLRGPYFDLEKIWDEHTMFEFGERNVEKTMATMVEEQYDNHIPTMTGGIGRKAPTNFYRDHFIFSNPEDTKLELTAEKLVDESSILSYEMLGLEIREVDDV</sequence>
<dbReference type="AlphaFoldDB" id="A0A3E2HKZ7"/>
<evidence type="ECO:0000313" key="2">
    <source>
        <dbReference type="Proteomes" id="UP000258309"/>
    </source>
</evidence>
<comment type="caution">
    <text evidence="1">The sequence shown here is derived from an EMBL/GenBank/DDBJ whole genome shotgun (WGS) entry which is preliminary data.</text>
</comment>
<dbReference type="OrthoDB" id="5440at2759"/>